<comment type="caution">
    <text evidence="1">The sequence shown here is derived from an EMBL/GenBank/DDBJ whole genome shotgun (WGS) entry which is preliminary data.</text>
</comment>
<gene>
    <name evidence="1" type="ORF">CTEN210_10434</name>
</gene>
<proteinExistence type="predicted"/>
<sequence length="172" mass="19802">MKMDDVVEKLKNAFEAKQNDFEEVKKQINKRTKQQKKFMAALQSKTNKLPKVTTPQPTPAQVTSLKNFNKIKGYVVDLTSAVKLNTANNTELLLQLIKYRYKIDKLCDEMVEYKLMNDDLRAGINWNFPNRVSKPNRILPENVDRTNLLKEVEVDPSVELTDDAGVATTEER</sequence>
<protein>
    <submittedName>
        <fullName evidence="1">Uncharacterized protein</fullName>
    </submittedName>
</protein>
<dbReference type="AlphaFoldDB" id="A0AAD3H8J7"/>
<evidence type="ECO:0000313" key="1">
    <source>
        <dbReference type="EMBL" id="GFH53958.1"/>
    </source>
</evidence>
<keyword evidence="2" id="KW-1185">Reference proteome</keyword>
<organism evidence="1 2">
    <name type="scientific">Chaetoceros tenuissimus</name>
    <dbReference type="NCBI Taxonomy" id="426638"/>
    <lineage>
        <taxon>Eukaryota</taxon>
        <taxon>Sar</taxon>
        <taxon>Stramenopiles</taxon>
        <taxon>Ochrophyta</taxon>
        <taxon>Bacillariophyta</taxon>
        <taxon>Coscinodiscophyceae</taxon>
        <taxon>Chaetocerotophycidae</taxon>
        <taxon>Chaetocerotales</taxon>
        <taxon>Chaetocerotaceae</taxon>
        <taxon>Chaetoceros</taxon>
    </lineage>
</organism>
<accession>A0AAD3H8J7</accession>
<name>A0AAD3H8J7_9STRA</name>
<dbReference type="Proteomes" id="UP001054902">
    <property type="component" value="Unassembled WGS sequence"/>
</dbReference>
<reference evidence="1 2" key="1">
    <citation type="journal article" date="2021" name="Sci. Rep.">
        <title>The genome of the diatom Chaetoceros tenuissimus carries an ancient integrated fragment of an extant virus.</title>
        <authorList>
            <person name="Hongo Y."/>
            <person name="Kimura K."/>
            <person name="Takaki Y."/>
            <person name="Yoshida Y."/>
            <person name="Baba S."/>
            <person name="Kobayashi G."/>
            <person name="Nagasaki K."/>
            <person name="Hano T."/>
            <person name="Tomaru Y."/>
        </authorList>
    </citation>
    <scope>NUCLEOTIDE SEQUENCE [LARGE SCALE GENOMIC DNA]</scope>
    <source>
        <strain evidence="1 2">NIES-3715</strain>
    </source>
</reference>
<evidence type="ECO:0000313" key="2">
    <source>
        <dbReference type="Proteomes" id="UP001054902"/>
    </source>
</evidence>
<dbReference type="EMBL" id="BLLK01000047">
    <property type="protein sequence ID" value="GFH53958.1"/>
    <property type="molecule type" value="Genomic_DNA"/>
</dbReference>